<accession>A0A8S5QE53</accession>
<evidence type="ECO:0000313" key="1">
    <source>
        <dbReference type="EMBL" id="DAE17155.1"/>
    </source>
</evidence>
<reference evidence="1" key="1">
    <citation type="journal article" date="2021" name="Proc. Natl. Acad. Sci. U.S.A.">
        <title>A Catalog of Tens of Thousands of Viruses from Human Metagenomes Reveals Hidden Associations with Chronic Diseases.</title>
        <authorList>
            <person name="Tisza M.J."/>
            <person name="Buck C.B."/>
        </authorList>
    </citation>
    <scope>NUCLEOTIDE SEQUENCE</scope>
    <source>
        <strain evidence="1">Ctbvd11</strain>
    </source>
</reference>
<name>A0A8S5QE53_9CAUD</name>
<proteinExistence type="predicted"/>
<protein>
    <submittedName>
        <fullName evidence="1">Uncharacterized protein</fullName>
    </submittedName>
</protein>
<sequence length="65" mass="7950">MRYRNSTEGYSFRYQLTTFMAKFEPNLTFRLPNLRCRNSTEGYSSWNQFTHLNLTFRLPKNEVFK</sequence>
<dbReference type="EMBL" id="BK015636">
    <property type="protein sequence ID" value="DAE17155.1"/>
    <property type="molecule type" value="Genomic_DNA"/>
</dbReference>
<organism evidence="1">
    <name type="scientific">Siphoviridae sp. ctbvd11</name>
    <dbReference type="NCBI Taxonomy" id="2825567"/>
    <lineage>
        <taxon>Viruses</taxon>
        <taxon>Duplodnaviria</taxon>
        <taxon>Heunggongvirae</taxon>
        <taxon>Uroviricota</taxon>
        <taxon>Caudoviricetes</taxon>
    </lineage>
</organism>